<feature type="compositionally biased region" description="Acidic residues" evidence="3">
    <location>
        <begin position="721"/>
        <end position="738"/>
    </location>
</feature>
<dbReference type="Pfam" id="PF08235">
    <property type="entry name" value="LNS2"/>
    <property type="match status" value="1"/>
</dbReference>
<dbReference type="InterPro" id="IPR023214">
    <property type="entry name" value="HAD_sf"/>
</dbReference>
<reference evidence="5 6" key="1">
    <citation type="submission" date="2016-06" db="EMBL/GenBank/DDBJ databases">
        <authorList>
            <person name="Kjaerup R.B."/>
            <person name="Dalgaard T.S."/>
            <person name="Juul-Madsen H.R."/>
        </authorList>
    </citation>
    <scope>NUCLEOTIDE SEQUENCE [LARGE SCALE GENOMIC DNA]</scope>
    <source>
        <strain evidence="5 6">Pb300</strain>
    </source>
</reference>
<accession>A0A1D2JDF9</accession>
<dbReference type="GO" id="GO:0005634">
    <property type="term" value="C:nucleus"/>
    <property type="evidence" value="ECO:0007669"/>
    <property type="project" value="UniProtKB-ARBA"/>
</dbReference>
<feature type="region of interest" description="Disordered" evidence="3">
    <location>
        <begin position="348"/>
        <end position="395"/>
    </location>
</feature>
<protein>
    <recommendedName>
        <fullName evidence="4">LNS2/PITP domain-containing protein</fullName>
    </recommendedName>
</protein>
<evidence type="ECO:0000256" key="2">
    <source>
        <dbReference type="ARBA" id="ARBA00022553"/>
    </source>
</evidence>
<feature type="region of interest" description="Disordered" evidence="3">
    <location>
        <begin position="1014"/>
        <end position="1067"/>
    </location>
</feature>
<organism evidence="5 6">
    <name type="scientific">Paracoccidioides brasiliensis</name>
    <dbReference type="NCBI Taxonomy" id="121759"/>
    <lineage>
        <taxon>Eukaryota</taxon>
        <taxon>Fungi</taxon>
        <taxon>Dikarya</taxon>
        <taxon>Ascomycota</taxon>
        <taxon>Pezizomycotina</taxon>
        <taxon>Eurotiomycetes</taxon>
        <taxon>Eurotiomycetidae</taxon>
        <taxon>Onygenales</taxon>
        <taxon>Ajellomycetaceae</taxon>
        <taxon>Paracoccidioides</taxon>
    </lineage>
</organism>
<feature type="region of interest" description="Disordered" evidence="3">
    <location>
        <begin position="166"/>
        <end position="241"/>
    </location>
</feature>
<dbReference type="EMBL" id="LZYO01000170">
    <property type="protein sequence ID" value="ODH26959.1"/>
    <property type="molecule type" value="Genomic_DNA"/>
</dbReference>
<evidence type="ECO:0000256" key="3">
    <source>
        <dbReference type="SAM" id="MobiDB-lite"/>
    </source>
</evidence>
<dbReference type="VEuPathDB" id="FungiDB:PABG_05977"/>
<dbReference type="InterPro" id="IPR026058">
    <property type="entry name" value="LIPIN"/>
</dbReference>
<feature type="compositionally biased region" description="Acidic residues" evidence="3">
    <location>
        <begin position="665"/>
        <end position="691"/>
    </location>
</feature>
<feature type="compositionally biased region" description="Acidic residues" evidence="3">
    <location>
        <begin position="1028"/>
        <end position="1059"/>
    </location>
</feature>
<feature type="compositionally biased region" description="Polar residues" evidence="3">
    <location>
        <begin position="797"/>
        <end position="824"/>
    </location>
</feature>
<dbReference type="GO" id="GO:0009062">
    <property type="term" value="P:fatty acid catabolic process"/>
    <property type="evidence" value="ECO:0007669"/>
    <property type="project" value="TreeGrafter"/>
</dbReference>
<evidence type="ECO:0000256" key="1">
    <source>
        <dbReference type="ARBA" id="ARBA00005476"/>
    </source>
</evidence>
<evidence type="ECO:0000313" key="6">
    <source>
        <dbReference type="Proteomes" id="UP000242814"/>
    </source>
</evidence>
<dbReference type="InterPro" id="IPR013209">
    <property type="entry name" value="LNS2"/>
</dbReference>
<feature type="compositionally biased region" description="Low complexity" evidence="3">
    <location>
        <begin position="781"/>
        <end position="796"/>
    </location>
</feature>
<sequence length="1067" mass="115823">MQYVRSISGSVSKTWNSINPATLSGAIDVIVIEQEDGTLACSPFHVRFGKFSLLRPYEKKVEFRVNGVKQEYSMKLGEGGEAFFVFETSEDIPESLQTSPLISPAASPKPGLNEDRNGSTLQEPDYLDLTNEKTNNLVENDRGLLSTSPALSATGRAKSDLGVMTPLSRFSDNESSQPPHAAPWLTSAPSLDRAHSEDLTTVSTSRRLEPSGEFEAKSTLQQPVLQDKSPVSQRSRSPPSITTEEALLRAMALSRKLSISNIPSHITESGDLMLDMTGYKSSDEDALRAEIIARKILAEELEGNYDIGALIGADEHGNLWIYSSEESKEAASRRATLSSLRSASAMGDAISDPGYHSDSEQSLGENQPSQRHHRSHSDVQGGILTPPQTPVDGETAEQNRNYAKTLRLTSDQLKALNLKPGANEMAFSVNKATCPATMYLWNYKVPIVISDIDGTITKSDALGHVLNMIGRDWTHIGVAKLYTDIVSNGYNLMYLTSRSTGQADTTRTYLSGIAQEGYKLPKGPVIMSPDRTIAALRREIYLRKPEVFKMACLRDILSLFRGRKNPFYAGFGNRLTDALSYRSVNIPSSRIFTINSNAEVSLDLLSLNKYRSSYVTMRELVDHFFPPVSMLVQEGGEEFTDFTYWRDTPRDLDNFSTTDSSVASDGEEDASEDEESEGEESEMYDEDDQGDLGDSYISRDSIDRPGDMADSIVEFVSEDQAELSDLDEEDEFEDENENGDNVNADADADAETDATEATRLAKLSFSAAASSGQPLTPPADAPSANNNSSSQPNNHATNPANPSTLTPANSNNPAQVPATSLQDTGKSRRPRDARLIHMLLASLGVTAYQERVPLQLLDFAYRYTSSTLQDAVYLATEGYPGESAGNTATKGGAEAKAAQHGNLDLSTVSLGALRMSIASRLHYQFQPGLPKEFLMEVAAERNRMMLPGVMRGIDGGSSAAAAAVASSAGSIMMGGMRLPPERFCLTGVGWGLKEEWESEGEEEMEVEVNNTQQIGVGGTGTFAKDGGVEDGGEGEDEDDGDGTMEDIFGDGELDGEGQDEDKTMTDV</sequence>
<comment type="similarity">
    <text evidence="1">Belongs to the lipin family.</text>
</comment>
<evidence type="ECO:0000313" key="5">
    <source>
        <dbReference type="EMBL" id="ODH26959.1"/>
    </source>
</evidence>
<feature type="compositionally biased region" description="Polar residues" evidence="3">
    <location>
        <begin position="168"/>
        <end position="178"/>
    </location>
</feature>
<dbReference type="InterPro" id="IPR009072">
    <property type="entry name" value="Histone-fold"/>
</dbReference>
<feature type="region of interest" description="Disordered" evidence="3">
    <location>
        <begin position="654"/>
        <end position="706"/>
    </location>
</feature>
<feature type="domain" description="LNS2/PITP" evidence="4">
    <location>
        <begin position="447"/>
        <end position="603"/>
    </location>
</feature>
<dbReference type="VEuPathDB" id="FungiDB:PABG_05976"/>
<dbReference type="InterPro" id="IPR003162">
    <property type="entry name" value="TFIID-31"/>
</dbReference>
<proteinExistence type="inferred from homology"/>
<dbReference type="PANTHER" id="PTHR12181">
    <property type="entry name" value="LIPIN"/>
    <property type="match status" value="1"/>
</dbReference>
<dbReference type="Gene3D" id="3.40.50.1000">
    <property type="entry name" value="HAD superfamily/HAD-like"/>
    <property type="match status" value="1"/>
</dbReference>
<dbReference type="SMART" id="SM00775">
    <property type="entry name" value="LNS2"/>
    <property type="match status" value="1"/>
</dbReference>
<name>A0A1D2JDF9_PARBR</name>
<dbReference type="SUPFAM" id="SSF56784">
    <property type="entry name" value="HAD-like"/>
    <property type="match status" value="1"/>
</dbReference>
<dbReference type="VEuPathDB" id="FungiDB:PADG_06752"/>
<dbReference type="Pfam" id="PF02291">
    <property type="entry name" value="TFIID-31kDa"/>
    <property type="match status" value="1"/>
</dbReference>
<dbReference type="GO" id="GO:0046982">
    <property type="term" value="F:protein heterodimerization activity"/>
    <property type="evidence" value="ECO:0007669"/>
    <property type="project" value="InterPro"/>
</dbReference>
<dbReference type="CDD" id="cd07979">
    <property type="entry name" value="HFD_TAF9"/>
    <property type="match status" value="1"/>
</dbReference>
<dbReference type="SUPFAM" id="SSF47113">
    <property type="entry name" value="Histone-fold"/>
    <property type="match status" value="1"/>
</dbReference>
<dbReference type="GO" id="GO:0008195">
    <property type="term" value="F:phosphatidate phosphatase activity"/>
    <property type="evidence" value="ECO:0007669"/>
    <property type="project" value="TreeGrafter"/>
</dbReference>
<dbReference type="VEuPathDB" id="FungiDB:PADG_06751"/>
<dbReference type="InterPro" id="IPR031315">
    <property type="entry name" value="LNS2/PITP"/>
</dbReference>
<dbReference type="PANTHER" id="PTHR12181:SF12">
    <property type="entry name" value="PHOSPHATIDATE PHOSPHATASE"/>
    <property type="match status" value="1"/>
</dbReference>
<dbReference type="Gene3D" id="1.10.20.10">
    <property type="entry name" value="Histone, subunit A"/>
    <property type="match status" value="1"/>
</dbReference>
<keyword evidence="2" id="KW-0597">Phosphoprotein</keyword>
<feature type="compositionally biased region" description="Basic and acidic residues" evidence="3">
    <location>
        <begin position="206"/>
        <end position="216"/>
    </location>
</feature>
<feature type="region of interest" description="Disordered" evidence="3">
    <location>
        <begin position="721"/>
        <end position="754"/>
    </location>
</feature>
<dbReference type="AlphaFoldDB" id="A0A1D2JDF9"/>
<dbReference type="Pfam" id="PF24565">
    <property type="entry name" value="Ned1_M"/>
    <property type="match status" value="1"/>
</dbReference>
<dbReference type="Proteomes" id="UP000242814">
    <property type="component" value="Unassembled WGS sequence"/>
</dbReference>
<dbReference type="GO" id="GO:0019432">
    <property type="term" value="P:triglyceride biosynthetic process"/>
    <property type="evidence" value="ECO:0007669"/>
    <property type="project" value="TreeGrafter"/>
</dbReference>
<evidence type="ECO:0000259" key="4">
    <source>
        <dbReference type="SMART" id="SM00775"/>
    </source>
</evidence>
<dbReference type="InterPro" id="IPR057124">
    <property type="entry name" value="Ned1-like_M"/>
</dbReference>
<gene>
    <name evidence="5" type="ORF">ACO22_04357</name>
</gene>
<dbReference type="InterPro" id="IPR007651">
    <property type="entry name" value="Lipin_N"/>
</dbReference>
<feature type="compositionally biased region" description="Polar residues" evidence="3">
    <location>
        <begin position="360"/>
        <end position="369"/>
    </location>
</feature>
<dbReference type="FunFam" id="1.10.20.10:FF:000069">
    <property type="entry name" value="Transcription initiation factor TFIID subunit"/>
    <property type="match status" value="1"/>
</dbReference>
<feature type="compositionally biased region" description="Low complexity" evidence="3">
    <location>
        <begin position="229"/>
        <end position="240"/>
    </location>
</feature>
<comment type="caution">
    <text evidence="5">The sequence shown here is derived from an EMBL/GenBank/DDBJ whole genome shotgun (WGS) entry which is preliminary data.</text>
</comment>
<dbReference type="GO" id="GO:0006352">
    <property type="term" value="P:DNA-templated transcription initiation"/>
    <property type="evidence" value="ECO:0007669"/>
    <property type="project" value="InterPro"/>
</dbReference>
<dbReference type="Pfam" id="PF04571">
    <property type="entry name" value="Lipin_N"/>
    <property type="match status" value="1"/>
</dbReference>
<feature type="region of interest" description="Disordered" evidence="3">
    <location>
        <begin position="768"/>
        <end position="829"/>
    </location>
</feature>
<feature type="region of interest" description="Disordered" evidence="3">
    <location>
        <begin position="98"/>
        <end position="127"/>
    </location>
</feature>
<dbReference type="FunFam" id="3.40.50.1000:FF:000063">
    <property type="entry name" value="Nuclear elongation and deformation protein"/>
    <property type="match status" value="1"/>
</dbReference>
<dbReference type="InterPro" id="IPR036412">
    <property type="entry name" value="HAD-like_sf"/>
</dbReference>